<dbReference type="AlphaFoldDB" id="A0A4V0YQG0"/>
<feature type="transmembrane region" description="Helical" evidence="7">
    <location>
        <begin position="333"/>
        <end position="353"/>
    </location>
</feature>
<dbReference type="Gene3D" id="3.40.50.720">
    <property type="entry name" value="NAD(P)-binding Rossmann-like Domain"/>
    <property type="match status" value="1"/>
</dbReference>
<feature type="transmembrane region" description="Helical" evidence="7">
    <location>
        <begin position="73"/>
        <end position="95"/>
    </location>
</feature>
<evidence type="ECO:0000313" key="10">
    <source>
        <dbReference type="Proteomes" id="UP000293296"/>
    </source>
</evidence>
<feature type="transmembrane region" description="Helical" evidence="7">
    <location>
        <begin position="140"/>
        <end position="162"/>
    </location>
</feature>
<dbReference type="GO" id="GO:1902600">
    <property type="term" value="P:proton transmembrane transport"/>
    <property type="evidence" value="ECO:0007669"/>
    <property type="project" value="InterPro"/>
</dbReference>
<dbReference type="OrthoDB" id="9781411at2"/>
<dbReference type="GO" id="GO:0016020">
    <property type="term" value="C:membrane"/>
    <property type="evidence" value="ECO:0007669"/>
    <property type="project" value="UniProtKB-SubCell"/>
</dbReference>
<keyword evidence="6 7" id="KW-0472">Membrane</keyword>
<feature type="transmembrane region" description="Helical" evidence="7">
    <location>
        <begin position="107"/>
        <end position="128"/>
    </location>
</feature>
<comment type="similarity">
    <text evidence="2">Belongs to the monovalent cation:proton antiporter 2 (CPA2) transporter (TC 2.A.37) family.</text>
</comment>
<feature type="domain" description="RCK N-terminal" evidence="8">
    <location>
        <begin position="385"/>
        <end position="503"/>
    </location>
</feature>
<feature type="transmembrane region" description="Helical" evidence="7">
    <location>
        <begin position="47"/>
        <end position="66"/>
    </location>
</feature>
<dbReference type="GO" id="GO:0006813">
    <property type="term" value="P:potassium ion transport"/>
    <property type="evidence" value="ECO:0007669"/>
    <property type="project" value="InterPro"/>
</dbReference>
<dbReference type="RefSeq" id="WP_129349208.1">
    <property type="nucleotide sequence ID" value="NZ_CP026538.1"/>
</dbReference>
<dbReference type="SUPFAM" id="SSF51735">
    <property type="entry name" value="NAD(P)-binding Rossmann-fold domains"/>
    <property type="match status" value="1"/>
</dbReference>
<keyword evidence="10" id="KW-1185">Reference proteome</keyword>
<dbReference type="Gene3D" id="1.20.1530.20">
    <property type="match status" value="1"/>
</dbReference>
<dbReference type="InterPro" id="IPR036291">
    <property type="entry name" value="NAD(P)-bd_dom_sf"/>
</dbReference>
<dbReference type="InterPro" id="IPR038770">
    <property type="entry name" value="Na+/solute_symporter_sf"/>
</dbReference>
<feature type="transmembrane region" description="Helical" evidence="7">
    <location>
        <begin position="303"/>
        <end position="327"/>
    </location>
</feature>
<comment type="subcellular location">
    <subcellularLocation>
        <location evidence="1">Membrane</location>
        <topology evidence="1">Multi-pass membrane protein</topology>
    </subcellularLocation>
</comment>
<dbReference type="PANTHER" id="PTHR42751:SF1">
    <property type="entry name" value="CATION_PROTON ANTIPORTER YBAL-RELATED"/>
    <property type="match status" value="1"/>
</dbReference>
<reference evidence="9 10" key="1">
    <citation type="submission" date="2018-02" db="EMBL/GenBank/DDBJ databases">
        <title>Genome sequence of Desulfovibrio carbinolicus DSM 3852.</title>
        <authorList>
            <person name="Wilbanks E."/>
            <person name="Skennerton C.T."/>
            <person name="Orphan V.J."/>
        </authorList>
    </citation>
    <scope>NUCLEOTIDE SEQUENCE [LARGE SCALE GENOMIC DNA]</scope>
    <source>
        <strain evidence="9 10">DSM 3852</strain>
    </source>
</reference>
<dbReference type="InterPro" id="IPR006153">
    <property type="entry name" value="Cation/H_exchanger_TM"/>
</dbReference>
<feature type="transmembrane region" description="Helical" evidence="7">
    <location>
        <begin position="271"/>
        <end position="291"/>
    </location>
</feature>
<feature type="transmembrane region" description="Helical" evidence="7">
    <location>
        <begin position="168"/>
        <end position="188"/>
    </location>
</feature>
<keyword evidence="3" id="KW-0813">Transport</keyword>
<gene>
    <name evidence="9" type="ORF">C3Y92_02530</name>
</gene>
<evidence type="ECO:0000256" key="6">
    <source>
        <dbReference type="ARBA" id="ARBA00023136"/>
    </source>
</evidence>
<organism evidence="9 10">
    <name type="scientific">Solidesulfovibrio carbinolicus</name>
    <dbReference type="NCBI Taxonomy" id="296842"/>
    <lineage>
        <taxon>Bacteria</taxon>
        <taxon>Pseudomonadati</taxon>
        <taxon>Thermodesulfobacteriota</taxon>
        <taxon>Desulfovibrionia</taxon>
        <taxon>Desulfovibrionales</taxon>
        <taxon>Desulfovibrionaceae</taxon>
        <taxon>Solidesulfovibrio</taxon>
    </lineage>
</organism>
<dbReference type="EMBL" id="CP026538">
    <property type="protein sequence ID" value="QAZ66172.1"/>
    <property type="molecule type" value="Genomic_DNA"/>
</dbReference>
<evidence type="ECO:0000259" key="8">
    <source>
        <dbReference type="PROSITE" id="PS51201"/>
    </source>
</evidence>
<dbReference type="Proteomes" id="UP000293296">
    <property type="component" value="Chromosome"/>
</dbReference>
<evidence type="ECO:0000313" key="9">
    <source>
        <dbReference type="EMBL" id="QAZ66172.1"/>
    </source>
</evidence>
<feature type="transmembrane region" description="Helical" evidence="7">
    <location>
        <begin position="197"/>
        <end position="217"/>
    </location>
</feature>
<proteinExistence type="inferred from homology"/>
<evidence type="ECO:0000256" key="3">
    <source>
        <dbReference type="ARBA" id="ARBA00022448"/>
    </source>
</evidence>
<sequence>MLVILVSFAFAFGMVLSRVGLPPMVGFLAAGFAYNFLGLTRPPGLDVAADLGITLLLFSIGLKLDVRGLLKPIIWASSTAQMLLSTGFTFAMLLAVKQLGVSPLFALDWPILLMLGFALSFSSTVFAVKALEEKGDMSAFYGVVTIGILIMQDLFAVLYLAISEGKIPSVWAVAVLALPFLRPAFFWLMDKSGRGELFILCGLFYALGVGAEGFNLVHLKPDLGALVMGVLVAGHPRASELSKALFGFKELMLVGFFLSVGMKGLPNGEMLAAALFLCLLLPFKTGIYHLVVSRFGLRPRTSLFTALTLTNYSEFGLIVAAIAARGGALSPDWLLVIAMAVSLSFLIGAPLSARSEAVYRAMVGWLRRFEPRKPHPHEVAIDLGATRAVILGMGRIGMGAYDELHKTYGDSLLGVEHVPARADRNRGQGRNVIVGDACDTEFWLKLRNGHACEMVILAMPNHHGNMFAARQLRNLGFTGHVAAVARYPEEVEELASLGVCAVFNMYERAGAGLARHAMEACTLPG</sequence>
<dbReference type="PROSITE" id="PS51201">
    <property type="entry name" value="RCK_N"/>
    <property type="match status" value="1"/>
</dbReference>
<dbReference type="InterPro" id="IPR003148">
    <property type="entry name" value="RCK_N"/>
</dbReference>
<dbReference type="Pfam" id="PF02254">
    <property type="entry name" value="TrkA_N"/>
    <property type="match status" value="1"/>
</dbReference>
<keyword evidence="5 7" id="KW-1133">Transmembrane helix</keyword>
<evidence type="ECO:0000256" key="7">
    <source>
        <dbReference type="SAM" id="Phobius"/>
    </source>
</evidence>
<protein>
    <submittedName>
        <fullName evidence="9">Potassium transporter Kef</fullName>
    </submittedName>
</protein>
<dbReference type="Pfam" id="PF00999">
    <property type="entry name" value="Na_H_Exchanger"/>
    <property type="match status" value="1"/>
</dbReference>
<accession>A0A4V0YQG0</accession>
<evidence type="ECO:0000256" key="2">
    <source>
        <dbReference type="ARBA" id="ARBA00005551"/>
    </source>
</evidence>
<dbReference type="KEGG" id="dcb:C3Y92_02530"/>
<evidence type="ECO:0000256" key="5">
    <source>
        <dbReference type="ARBA" id="ARBA00022989"/>
    </source>
</evidence>
<dbReference type="PANTHER" id="PTHR42751">
    <property type="entry name" value="SODIUM/HYDROGEN EXCHANGER FAMILY/TRKA DOMAIN PROTEIN"/>
    <property type="match status" value="1"/>
</dbReference>
<evidence type="ECO:0000256" key="1">
    <source>
        <dbReference type="ARBA" id="ARBA00004141"/>
    </source>
</evidence>
<keyword evidence="4 7" id="KW-0812">Transmembrane</keyword>
<dbReference type="GO" id="GO:0015297">
    <property type="term" value="F:antiporter activity"/>
    <property type="evidence" value="ECO:0007669"/>
    <property type="project" value="InterPro"/>
</dbReference>
<evidence type="ECO:0000256" key="4">
    <source>
        <dbReference type="ARBA" id="ARBA00022692"/>
    </source>
</evidence>
<name>A0A4V0YQG0_9BACT</name>